<dbReference type="SUPFAM" id="SSF81452">
    <property type="entry name" value="Cytochrome c oxidase subunit III-like"/>
    <property type="match status" value="1"/>
</dbReference>
<dbReference type="Pfam" id="PF00510">
    <property type="entry name" value="COX3"/>
    <property type="match status" value="1"/>
</dbReference>
<dbReference type="InterPro" id="IPR000298">
    <property type="entry name" value="Cyt_c_oxidase-like_su3"/>
</dbReference>
<dbReference type="PROSITE" id="PS50253">
    <property type="entry name" value="COX3"/>
    <property type="match status" value="1"/>
</dbReference>
<name>A0A7H0GRL0_9BACT</name>
<evidence type="ECO:0000256" key="3">
    <source>
        <dbReference type="ARBA" id="ARBA00022475"/>
    </source>
</evidence>
<dbReference type="PANTHER" id="PTHR11403:SF2">
    <property type="entry name" value="CYTOCHROME BO(3) UBIQUINOL OXIDASE SUBUNIT 3"/>
    <property type="match status" value="1"/>
</dbReference>
<comment type="similarity">
    <text evidence="2 7">Belongs to the cytochrome c oxidase subunit 3 family.</text>
</comment>
<evidence type="ECO:0000259" key="10">
    <source>
        <dbReference type="PROSITE" id="PS50253"/>
    </source>
</evidence>
<evidence type="ECO:0000256" key="8">
    <source>
        <dbReference type="SAM" id="MobiDB-lite"/>
    </source>
</evidence>
<evidence type="ECO:0000256" key="5">
    <source>
        <dbReference type="ARBA" id="ARBA00022989"/>
    </source>
</evidence>
<protein>
    <submittedName>
        <fullName evidence="11">Cytochrome c oxidase subunit 3</fullName>
    </submittedName>
</protein>
<dbReference type="Gene3D" id="1.20.120.80">
    <property type="entry name" value="Cytochrome c oxidase, subunit III, four-helix bundle"/>
    <property type="match status" value="1"/>
</dbReference>
<feature type="transmembrane region" description="Helical" evidence="9">
    <location>
        <begin position="193"/>
        <end position="217"/>
    </location>
</feature>
<dbReference type="InterPro" id="IPR024791">
    <property type="entry name" value="Cyt_c/ubiquinol_Oxase_su3"/>
</dbReference>
<gene>
    <name evidence="11" type="ORF">H9L05_12250</name>
</gene>
<dbReference type="Proteomes" id="UP000516093">
    <property type="component" value="Chromosome"/>
</dbReference>
<keyword evidence="4 7" id="KW-0812">Transmembrane</keyword>
<evidence type="ECO:0000256" key="1">
    <source>
        <dbReference type="ARBA" id="ARBA00004651"/>
    </source>
</evidence>
<dbReference type="GO" id="GO:0005886">
    <property type="term" value="C:plasma membrane"/>
    <property type="evidence" value="ECO:0007669"/>
    <property type="project" value="UniProtKB-SubCell"/>
</dbReference>
<feature type="region of interest" description="Disordered" evidence="8">
    <location>
        <begin position="1"/>
        <end position="27"/>
    </location>
</feature>
<feature type="transmembrane region" description="Helical" evidence="9">
    <location>
        <begin position="38"/>
        <end position="61"/>
    </location>
</feature>
<dbReference type="PANTHER" id="PTHR11403">
    <property type="entry name" value="CYTOCHROME C OXIDASE SUBUNIT III"/>
    <property type="match status" value="1"/>
</dbReference>
<feature type="compositionally biased region" description="Low complexity" evidence="8">
    <location>
        <begin position="1"/>
        <end position="15"/>
    </location>
</feature>
<accession>A0A7H0GRL0</accession>
<evidence type="ECO:0000313" key="12">
    <source>
        <dbReference type="Proteomes" id="UP000516093"/>
    </source>
</evidence>
<evidence type="ECO:0000256" key="9">
    <source>
        <dbReference type="SAM" id="Phobius"/>
    </source>
</evidence>
<organism evidence="11 12">
    <name type="scientific">Hymenobacter qilianensis</name>
    <dbReference type="NCBI Taxonomy" id="1385715"/>
    <lineage>
        <taxon>Bacteria</taxon>
        <taxon>Pseudomonadati</taxon>
        <taxon>Bacteroidota</taxon>
        <taxon>Cytophagia</taxon>
        <taxon>Cytophagales</taxon>
        <taxon>Hymenobacteraceae</taxon>
        <taxon>Hymenobacter</taxon>
    </lineage>
</organism>
<dbReference type="GO" id="GO:0019646">
    <property type="term" value="P:aerobic electron transport chain"/>
    <property type="evidence" value="ECO:0007669"/>
    <property type="project" value="InterPro"/>
</dbReference>
<keyword evidence="3" id="KW-1003">Cell membrane</keyword>
<evidence type="ECO:0000313" key="11">
    <source>
        <dbReference type="EMBL" id="QNP50926.1"/>
    </source>
</evidence>
<comment type="subcellular location">
    <subcellularLocation>
        <location evidence="1 7">Cell membrane</location>
        <topology evidence="1 7">Multi-pass membrane protein</topology>
    </subcellularLocation>
</comment>
<feature type="transmembrane region" description="Helical" evidence="9">
    <location>
        <begin position="238"/>
        <end position="256"/>
    </location>
</feature>
<evidence type="ECO:0000256" key="7">
    <source>
        <dbReference type="RuleBase" id="RU003376"/>
    </source>
</evidence>
<keyword evidence="12" id="KW-1185">Reference proteome</keyword>
<evidence type="ECO:0000256" key="6">
    <source>
        <dbReference type="ARBA" id="ARBA00023136"/>
    </source>
</evidence>
<evidence type="ECO:0000256" key="4">
    <source>
        <dbReference type="ARBA" id="ARBA00022692"/>
    </source>
</evidence>
<dbReference type="EMBL" id="CP060784">
    <property type="protein sequence ID" value="QNP50926.1"/>
    <property type="molecule type" value="Genomic_DNA"/>
</dbReference>
<dbReference type="GO" id="GO:0004129">
    <property type="term" value="F:cytochrome-c oxidase activity"/>
    <property type="evidence" value="ECO:0007669"/>
    <property type="project" value="InterPro"/>
</dbReference>
<keyword evidence="5 9" id="KW-1133">Transmembrane helix</keyword>
<reference evidence="11 12" key="1">
    <citation type="submission" date="2020-08" db="EMBL/GenBank/DDBJ databases">
        <title>Genome sequence of Hymenobacter qilianensis JCM 19763T.</title>
        <authorList>
            <person name="Hyun D.-W."/>
            <person name="Bae J.-W."/>
        </authorList>
    </citation>
    <scope>NUCLEOTIDE SEQUENCE [LARGE SCALE GENOMIC DNA]</scope>
    <source>
        <strain evidence="11 12">JCM 19763</strain>
    </source>
</reference>
<dbReference type="InterPro" id="IPR013833">
    <property type="entry name" value="Cyt_c_oxidase_su3_a-hlx"/>
</dbReference>
<keyword evidence="6 9" id="KW-0472">Membrane</keyword>
<proteinExistence type="inferred from homology"/>
<feature type="transmembrane region" description="Helical" evidence="9">
    <location>
        <begin position="102"/>
        <end position="125"/>
    </location>
</feature>
<feature type="transmembrane region" description="Helical" evidence="9">
    <location>
        <begin position="137"/>
        <end position="156"/>
    </location>
</feature>
<dbReference type="AlphaFoldDB" id="A0A7H0GRL0"/>
<dbReference type="KEGG" id="hqi:H9L05_12250"/>
<feature type="domain" description="Heme-copper oxidase subunit III family profile" evidence="10">
    <location>
        <begin position="20"/>
        <end position="257"/>
    </location>
</feature>
<evidence type="ECO:0000256" key="2">
    <source>
        <dbReference type="ARBA" id="ARBA00010581"/>
    </source>
</evidence>
<dbReference type="RefSeq" id="WP_187731232.1">
    <property type="nucleotide sequence ID" value="NZ_BMFN01000001.1"/>
</dbReference>
<dbReference type="InterPro" id="IPR035973">
    <property type="entry name" value="Cyt_c_oxidase_su3-like_sf"/>
</dbReference>
<sequence>MATTSTTQTLSSPSTQEQPRTGTWDGGNEPFKASYGKLMMWFFLLSDAFTFAAFLTTYGLMRHRHLAYTGTNEAFEFSTAYWPIPDKVFNAFPGLHGIDLPLGFVALMTMILIFSSVTMVLAVEAGHRMDKKDVQKWLLWTILFGITFISCQAWEWSHFIAGTDEGTLMEDGTRFFGANLQRNQYGPVLFADLFFFITGFHGTHVFSGICLLIWSFIATTNGTFEKRGHYEMVEKIGLYWHFVDLVWVFVFTFFYLV</sequence>